<gene>
    <name evidence="2" type="ORF">SDC9_169648</name>
</gene>
<dbReference type="SUPFAM" id="SSF111038">
    <property type="entry name" value="YjbQ-like"/>
    <property type="match status" value="1"/>
</dbReference>
<sequence length="140" mass="15680">MEGKQLNQNLFTYRIQTSGKQSLTNIDVYLEDALAKSGVKDGIMVVFCPHTTAAITINENADPDVQKDMNWGYTDTFPNKGSYHHVEGNSDAHIKSSLTGVSETIILTEGRMLLGTWQSINFWDYDGPRNRKFHVKIIAG</sequence>
<dbReference type="PANTHER" id="PTHR30615">
    <property type="entry name" value="UNCHARACTERIZED PROTEIN YJBQ-RELATED"/>
    <property type="match status" value="1"/>
</dbReference>
<dbReference type="Gene3D" id="2.60.120.460">
    <property type="entry name" value="YjbQ-like"/>
    <property type="match status" value="1"/>
</dbReference>
<protein>
    <recommendedName>
        <fullName evidence="3">Secondary thiamine-phosphate synthase enzyme</fullName>
    </recommendedName>
</protein>
<dbReference type="AlphaFoldDB" id="A0A645G6J9"/>
<evidence type="ECO:0000256" key="1">
    <source>
        <dbReference type="ARBA" id="ARBA00005534"/>
    </source>
</evidence>
<comment type="caution">
    <text evidence="2">The sequence shown here is derived from an EMBL/GenBank/DDBJ whole genome shotgun (WGS) entry which is preliminary data.</text>
</comment>
<evidence type="ECO:0008006" key="3">
    <source>
        <dbReference type="Google" id="ProtNLM"/>
    </source>
</evidence>
<dbReference type="NCBIfam" id="TIGR00149">
    <property type="entry name" value="TIGR00149_YjbQ"/>
    <property type="match status" value="1"/>
</dbReference>
<comment type="similarity">
    <text evidence="1">Belongs to the UPF0047 family.</text>
</comment>
<evidence type="ECO:0000313" key="2">
    <source>
        <dbReference type="EMBL" id="MPN22265.1"/>
    </source>
</evidence>
<dbReference type="InterPro" id="IPR035917">
    <property type="entry name" value="YjbQ-like_sf"/>
</dbReference>
<dbReference type="PANTHER" id="PTHR30615:SF8">
    <property type="entry name" value="UPF0047 PROTEIN C4A8.02C"/>
    <property type="match status" value="1"/>
</dbReference>
<dbReference type="PIRSF" id="PIRSF004681">
    <property type="entry name" value="UCP004681"/>
    <property type="match status" value="1"/>
</dbReference>
<dbReference type="PROSITE" id="PS01314">
    <property type="entry name" value="UPF0047"/>
    <property type="match status" value="1"/>
</dbReference>
<accession>A0A645G6J9</accession>
<dbReference type="InterPro" id="IPR001602">
    <property type="entry name" value="UPF0047_YjbQ-like"/>
</dbReference>
<reference evidence="2" key="1">
    <citation type="submission" date="2019-08" db="EMBL/GenBank/DDBJ databases">
        <authorList>
            <person name="Kucharzyk K."/>
            <person name="Murdoch R.W."/>
            <person name="Higgins S."/>
            <person name="Loffler F."/>
        </authorList>
    </citation>
    <scope>NUCLEOTIDE SEQUENCE</scope>
</reference>
<dbReference type="EMBL" id="VSSQ01070472">
    <property type="protein sequence ID" value="MPN22265.1"/>
    <property type="molecule type" value="Genomic_DNA"/>
</dbReference>
<name>A0A645G6J9_9ZZZZ</name>
<dbReference type="Pfam" id="PF01894">
    <property type="entry name" value="YjbQ"/>
    <property type="match status" value="1"/>
</dbReference>
<organism evidence="2">
    <name type="scientific">bioreactor metagenome</name>
    <dbReference type="NCBI Taxonomy" id="1076179"/>
    <lineage>
        <taxon>unclassified sequences</taxon>
        <taxon>metagenomes</taxon>
        <taxon>ecological metagenomes</taxon>
    </lineage>
</organism>
<proteinExistence type="inferred from homology"/>